<organism evidence="2">
    <name type="scientific">Anopheles sinensis</name>
    <name type="common">Mosquito</name>
    <dbReference type="NCBI Taxonomy" id="74873"/>
    <lineage>
        <taxon>Eukaryota</taxon>
        <taxon>Metazoa</taxon>
        <taxon>Ecdysozoa</taxon>
        <taxon>Arthropoda</taxon>
        <taxon>Hexapoda</taxon>
        <taxon>Insecta</taxon>
        <taxon>Pterygota</taxon>
        <taxon>Neoptera</taxon>
        <taxon>Endopterygota</taxon>
        <taxon>Diptera</taxon>
        <taxon>Nematocera</taxon>
        <taxon>Culicoidea</taxon>
        <taxon>Culicidae</taxon>
        <taxon>Anophelinae</taxon>
        <taxon>Anopheles</taxon>
    </lineage>
</organism>
<feature type="compositionally biased region" description="Basic and acidic residues" evidence="1">
    <location>
        <begin position="52"/>
        <end position="65"/>
    </location>
</feature>
<dbReference type="GO" id="GO:0004497">
    <property type="term" value="F:monooxygenase activity"/>
    <property type="evidence" value="ECO:0007669"/>
    <property type="project" value="UniProtKB-KW"/>
</dbReference>
<feature type="compositionally biased region" description="Basic residues" evidence="1">
    <location>
        <begin position="75"/>
        <end position="90"/>
    </location>
</feature>
<dbReference type="EMBL" id="ATLV01013150">
    <property type="status" value="NOT_ANNOTATED_CDS"/>
    <property type="molecule type" value="Genomic_DNA"/>
</dbReference>
<keyword evidence="2" id="KW-0503">Monooxygenase</keyword>
<dbReference type="VEuPathDB" id="VectorBase:ASIC004622"/>
<feature type="region of interest" description="Disordered" evidence="1">
    <location>
        <begin position="1"/>
        <end position="99"/>
    </location>
</feature>
<reference evidence="3" key="2">
    <citation type="submission" date="2020-05" db="UniProtKB">
        <authorList>
            <consortium name="EnsemblMetazoa"/>
        </authorList>
    </citation>
    <scope>IDENTIFICATION</scope>
</reference>
<keyword evidence="2" id="KW-0560">Oxidoreductase</keyword>
<sequence length="99" mass="11128">MIKAELIAVNRTRASSSGVRAPGKGRDGLETARDESRGNREEARAPTARTYSGDRKSERDCDHGSRSFPPFSAHPRSRRERAKLTARHLQRSCVRDPRI</sequence>
<dbReference type="AlphaFoldDB" id="A0A084VH87"/>
<keyword evidence="4" id="KW-1185">Reference proteome</keyword>
<dbReference type="EMBL" id="KE524842">
    <property type="protein sequence ID" value="KFB37331.1"/>
    <property type="molecule type" value="Genomic_DNA"/>
</dbReference>
<dbReference type="Proteomes" id="UP000030765">
    <property type="component" value="Unassembled WGS sequence"/>
</dbReference>
<evidence type="ECO:0000313" key="3">
    <source>
        <dbReference type="EnsemblMetazoa" id="ASIC004622-PA"/>
    </source>
</evidence>
<name>A0A084VH87_ANOSI</name>
<evidence type="ECO:0000313" key="4">
    <source>
        <dbReference type="Proteomes" id="UP000030765"/>
    </source>
</evidence>
<dbReference type="EnsemblMetazoa" id="ASIC004622-RA">
    <property type="protein sequence ID" value="ASIC004622-PA"/>
    <property type="gene ID" value="ASIC004622"/>
</dbReference>
<reference evidence="2 4" key="1">
    <citation type="journal article" date="2014" name="BMC Genomics">
        <title>Genome sequence of Anopheles sinensis provides insight into genetics basis of mosquito competence for malaria parasites.</title>
        <authorList>
            <person name="Zhou D."/>
            <person name="Zhang D."/>
            <person name="Ding G."/>
            <person name="Shi L."/>
            <person name="Hou Q."/>
            <person name="Ye Y."/>
            <person name="Xu Y."/>
            <person name="Zhou H."/>
            <person name="Xiong C."/>
            <person name="Li S."/>
            <person name="Yu J."/>
            <person name="Hong S."/>
            <person name="Yu X."/>
            <person name="Zou P."/>
            <person name="Chen C."/>
            <person name="Chang X."/>
            <person name="Wang W."/>
            <person name="Lv Y."/>
            <person name="Sun Y."/>
            <person name="Ma L."/>
            <person name="Shen B."/>
            <person name="Zhu C."/>
        </authorList>
    </citation>
    <scope>NUCLEOTIDE SEQUENCE [LARGE SCALE GENOMIC DNA]</scope>
</reference>
<accession>A0A084VH87</accession>
<evidence type="ECO:0000256" key="1">
    <source>
        <dbReference type="SAM" id="MobiDB-lite"/>
    </source>
</evidence>
<evidence type="ECO:0000313" key="2">
    <source>
        <dbReference type="EMBL" id="KFB37331.1"/>
    </source>
</evidence>
<proteinExistence type="predicted"/>
<protein>
    <submittedName>
        <fullName evidence="2 3">Monooxygenase FAD-binding protein</fullName>
    </submittedName>
</protein>
<feature type="compositionally biased region" description="Basic and acidic residues" evidence="1">
    <location>
        <begin position="24"/>
        <end position="44"/>
    </location>
</feature>
<gene>
    <name evidence="2" type="ORF">ZHAS_00004622</name>
</gene>